<keyword evidence="1" id="KW-0131">Cell cycle</keyword>
<dbReference type="Pfam" id="PF05164">
    <property type="entry name" value="ZapA"/>
    <property type="match status" value="1"/>
</dbReference>
<keyword evidence="2" id="KW-1185">Reference proteome</keyword>
<dbReference type="InterPro" id="IPR007838">
    <property type="entry name" value="Cell_div_ZapA-like"/>
</dbReference>
<organism evidence="1 2">
    <name type="scientific">Sediminibacterium goheungense</name>
    <dbReference type="NCBI Taxonomy" id="1086393"/>
    <lineage>
        <taxon>Bacteria</taxon>
        <taxon>Pseudomonadati</taxon>
        <taxon>Bacteroidota</taxon>
        <taxon>Chitinophagia</taxon>
        <taxon>Chitinophagales</taxon>
        <taxon>Chitinophagaceae</taxon>
        <taxon>Sediminibacterium</taxon>
    </lineage>
</organism>
<dbReference type="RefSeq" id="WP_246027117.1">
    <property type="nucleotide sequence ID" value="NZ_SNWP01000011.1"/>
</dbReference>
<proteinExistence type="predicted"/>
<dbReference type="EMBL" id="SNWP01000011">
    <property type="protein sequence ID" value="TDO26722.1"/>
    <property type="molecule type" value="Genomic_DNA"/>
</dbReference>
<sequence>MAELIPVNIVIADRSYRLRIEASDEEMVRKTAGLINDKITEFRNNLAGKDMQDYVAMVLLWFATEQNQSGIEMVKWQEAAARLSSLEKQLDKALEEG</sequence>
<dbReference type="GO" id="GO:0051301">
    <property type="term" value="P:cell division"/>
    <property type="evidence" value="ECO:0007669"/>
    <property type="project" value="UniProtKB-KW"/>
</dbReference>
<gene>
    <name evidence="1" type="ORF">BC659_2031</name>
</gene>
<dbReference type="Proteomes" id="UP000295741">
    <property type="component" value="Unassembled WGS sequence"/>
</dbReference>
<dbReference type="AlphaFoldDB" id="A0A4R6IVQ0"/>
<comment type="caution">
    <text evidence="1">The sequence shown here is derived from an EMBL/GenBank/DDBJ whole genome shotgun (WGS) entry which is preliminary data.</text>
</comment>
<evidence type="ECO:0000313" key="1">
    <source>
        <dbReference type="EMBL" id="TDO26722.1"/>
    </source>
</evidence>
<accession>A0A4R6IVQ0</accession>
<reference evidence="1 2" key="1">
    <citation type="submission" date="2019-03" db="EMBL/GenBank/DDBJ databases">
        <title>Genomic Encyclopedia of Archaeal and Bacterial Type Strains, Phase II (KMG-II): from individual species to whole genera.</title>
        <authorList>
            <person name="Goeker M."/>
        </authorList>
    </citation>
    <scope>NUCLEOTIDE SEQUENCE [LARGE SCALE GENOMIC DNA]</scope>
    <source>
        <strain evidence="1 2">DSM 28323</strain>
    </source>
</reference>
<dbReference type="InterPro" id="IPR036192">
    <property type="entry name" value="Cell_div_ZapA-like_sf"/>
</dbReference>
<name>A0A4R6IVQ0_9BACT</name>
<evidence type="ECO:0000313" key="2">
    <source>
        <dbReference type="Proteomes" id="UP000295741"/>
    </source>
</evidence>
<dbReference type="SUPFAM" id="SSF102829">
    <property type="entry name" value="Cell division protein ZapA-like"/>
    <property type="match status" value="1"/>
</dbReference>
<protein>
    <submittedName>
        <fullName evidence="1">Cell division protein ZapA</fullName>
    </submittedName>
</protein>
<keyword evidence="1" id="KW-0132">Cell division</keyword>